<dbReference type="AlphaFoldDB" id="A0A4Q8XSS9"/>
<gene>
    <name evidence="1" type="ORF">ELI03_29060</name>
</gene>
<geneLocation type="plasmid" evidence="1">
    <name>pSM145A_Rh02</name>
</geneLocation>
<sequence length="117" mass="13404">MPRFGERFKFFLVFGRKASLPAFAGLANVRRKRFDRINRFSAFDAVSEQAGLASQRPELVWRARPDLHFSSRMRPRKASIAARASFLNTCDALCFATSQLRLNAGMSWTAYFGFQPY</sequence>
<evidence type="ECO:0000313" key="2">
    <source>
        <dbReference type="Proteomes" id="UP000293652"/>
    </source>
</evidence>
<reference evidence="1 2" key="1">
    <citation type="submission" date="2019-02" db="EMBL/GenBank/DDBJ databases">
        <title>The genomic architecture of introgression among sibling species of bacteria.</title>
        <authorList>
            <person name="Cavassim M.I.A."/>
            <person name="Moeskjaer S."/>
            <person name="Moslemi C."/>
            <person name="Fields B."/>
            <person name="Bachmann A."/>
            <person name="Vilhjalmsson B."/>
            <person name="Schierup M.H."/>
            <person name="Young J.P.W."/>
            <person name="Andersen S.U."/>
        </authorList>
    </citation>
    <scope>NUCLEOTIDE SEQUENCE [LARGE SCALE GENOMIC DNA]</scope>
    <source>
        <strain evidence="1 2">SM145A</strain>
        <plasmid evidence="1">pSM145A_Rh02</plasmid>
    </source>
</reference>
<dbReference type="Proteomes" id="UP000293652">
    <property type="component" value="Unassembled WGS sequence"/>
</dbReference>
<keyword evidence="1" id="KW-0614">Plasmid</keyword>
<comment type="caution">
    <text evidence="1">The sequence shown here is derived from an EMBL/GenBank/DDBJ whole genome shotgun (WGS) entry which is preliminary data.</text>
</comment>
<name>A0A4Q8XSS9_RHILE</name>
<organism evidence="1 2">
    <name type="scientific">Rhizobium leguminosarum</name>
    <dbReference type="NCBI Taxonomy" id="384"/>
    <lineage>
        <taxon>Bacteria</taxon>
        <taxon>Pseudomonadati</taxon>
        <taxon>Pseudomonadota</taxon>
        <taxon>Alphaproteobacteria</taxon>
        <taxon>Hyphomicrobiales</taxon>
        <taxon>Rhizobiaceae</taxon>
        <taxon>Rhizobium/Agrobacterium group</taxon>
        <taxon>Rhizobium</taxon>
    </lineage>
</organism>
<dbReference type="RefSeq" id="WP_130680225.1">
    <property type="nucleotide sequence ID" value="NZ_SIOH01000010.1"/>
</dbReference>
<evidence type="ECO:0000313" key="1">
    <source>
        <dbReference type="EMBL" id="TAX68126.1"/>
    </source>
</evidence>
<proteinExistence type="predicted"/>
<accession>A0A4Q8XSS9</accession>
<dbReference type="EMBL" id="SIPC01000003">
    <property type="protein sequence ID" value="TAX68126.1"/>
    <property type="molecule type" value="Genomic_DNA"/>
</dbReference>
<protein>
    <submittedName>
        <fullName evidence="1">Uncharacterized protein</fullName>
    </submittedName>
</protein>